<dbReference type="GO" id="GO:0005576">
    <property type="term" value="C:extracellular region"/>
    <property type="evidence" value="ECO:0007669"/>
    <property type="project" value="UniProtKB-SubCell"/>
</dbReference>
<comment type="similarity">
    <text evidence="2 5">Belongs to the RxLR effector family.</text>
</comment>
<accession>A0A225VIM7</accession>
<evidence type="ECO:0000313" key="6">
    <source>
        <dbReference type="EMBL" id="OWZ05205.1"/>
    </source>
</evidence>
<keyword evidence="3 5" id="KW-0964">Secreted</keyword>
<evidence type="ECO:0000256" key="5">
    <source>
        <dbReference type="RuleBase" id="RU367124"/>
    </source>
</evidence>
<dbReference type="Proteomes" id="UP000198211">
    <property type="component" value="Unassembled WGS sequence"/>
</dbReference>
<reference evidence="7" key="1">
    <citation type="submission" date="2017-03" db="EMBL/GenBank/DDBJ databases">
        <title>Phytopthora megakarya and P. palmivora, two closely related causual agents of cacao black pod achieved similar genome size and gene model numbers by different mechanisms.</title>
        <authorList>
            <person name="Ali S."/>
            <person name="Shao J."/>
            <person name="Larry D.J."/>
            <person name="Kronmiller B."/>
            <person name="Shen D."/>
            <person name="Strem M.D."/>
            <person name="Melnick R.L."/>
            <person name="Guiltinan M.J."/>
            <person name="Tyler B.M."/>
            <person name="Meinhardt L.W."/>
            <person name="Bailey B.A."/>
        </authorList>
    </citation>
    <scope>NUCLEOTIDE SEQUENCE [LARGE SCALE GENOMIC DNA]</scope>
    <source>
        <strain evidence="7">zdho120</strain>
    </source>
</reference>
<name>A0A225VIM7_9STRA</name>
<gene>
    <name evidence="6" type="ORF">PHMEG_00022746</name>
</gene>
<protein>
    <recommendedName>
        <fullName evidence="5">RxLR effector protein</fullName>
    </recommendedName>
</protein>
<comment type="caution">
    <text evidence="6">The sequence shown here is derived from an EMBL/GenBank/DDBJ whole genome shotgun (WGS) entry which is preliminary data.</text>
</comment>
<evidence type="ECO:0000313" key="7">
    <source>
        <dbReference type="Proteomes" id="UP000198211"/>
    </source>
</evidence>
<evidence type="ECO:0000256" key="1">
    <source>
        <dbReference type="ARBA" id="ARBA00004613"/>
    </source>
</evidence>
<dbReference type="EMBL" id="NBNE01004556">
    <property type="protein sequence ID" value="OWZ05205.1"/>
    <property type="molecule type" value="Genomic_DNA"/>
</dbReference>
<feature type="chain" id="PRO_5028521074" description="RxLR effector protein" evidence="5">
    <location>
        <begin position="22"/>
        <end position="134"/>
    </location>
</feature>
<keyword evidence="4 5" id="KW-0732">Signal</keyword>
<comment type="subcellular location">
    <subcellularLocation>
        <location evidence="1 5">Secreted</location>
    </subcellularLocation>
</comment>
<evidence type="ECO:0000256" key="3">
    <source>
        <dbReference type="ARBA" id="ARBA00022525"/>
    </source>
</evidence>
<dbReference type="AlphaFoldDB" id="A0A225VIM7"/>
<keyword evidence="7" id="KW-1185">Reference proteome</keyword>
<evidence type="ECO:0000256" key="4">
    <source>
        <dbReference type="ARBA" id="ARBA00022729"/>
    </source>
</evidence>
<dbReference type="Gene3D" id="1.10.10.2460">
    <property type="match status" value="1"/>
</dbReference>
<dbReference type="OrthoDB" id="120062at2759"/>
<organism evidence="6 7">
    <name type="scientific">Phytophthora megakarya</name>
    <dbReference type="NCBI Taxonomy" id="4795"/>
    <lineage>
        <taxon>Eukaryota</taxon>
        <taxon>Sar</taxon>
        <taxon>Stramenopiles</taxon>
        <taxon>Oomycota</taxon>
        <taxon>Peronosporomycetes</taxon>
        <taxon>Peronosporales</taxon>
        <taxon>Peronosporaceae</taxon>
        <taxon>Phytophthora</taxon>
    </lineage>
</organism>
<dbReference type="Pfam" id="PF16810">
    <property type="entry name" value="RXLR"/>
    <property type="match status" value="1"/>
</dbReference>
<comment type="function">
    <text evidence="5">Effector that suppresses plant defense responses during pathogen infection.</text>
</comment>
<sequence length="134" mass="15150">MRLTSMFSAAVVGMYFAACNADFDQTNVLIDGSPVLSNEAIDRRLLRAHREDEATAEERTPNLSVIGITKADEALELVEKLMGSDKLAKAAYVWWQHHQYPLTDIKKFFDLASQKSGKNYDQLYNGFMVHADYV</sequence>
<feature type="signal peptide" evidence="5">
    <location>
        <begin position="1"/>
        <end position="21"/>
    </location>
</feature>
<dbReference type="InterPro" id="IPR031825">
    <property type="entry name" value="RXLR"/>
</dbReference>
<evidence type="ECO:0000256" key="2">
    <source>
        <dbReference type="ARBA" id="ARBA00010400"/>
    </source>
</evidence>
<proteinExistence type="inferred from homology"/>